<keyword evidence="1" id="KW-0805">Transcription regulation</keyword>
<dbReference type="InterPro" id="IPR028082">
    <property type="entry name" value="Peripla_BP_I"/>
</dbReference>
<dbReference type="GO" id="GO:0003700">
    <property type="term" value="F:DNA-binding transcription factor activity"/>
    <property type="evidence" value="ECO:0007669"/>
    <property type="project" value="TreeGrafter"/>
</dbReference>
<dbReference type="InterPro" id="IPR046335">
    <property type="entry name" value="LacI/GalR-like_sensor"/>
</dbReference>
<evidence type="ECO:0000256" key="1">
    <source>
        <dbReference type="ARBA" id="ARBA00023015"/>
    </source>
</evidence>
<dbReference type="KEGG" id="ptp:RCA23_c21940"/>
<dbReference type="Proteomes" id="UP000028680">
    <property type="component" value="Chromosome"/>
</dbReference>
<dbReference type="InterPro" id="IPR000843">
    <property type="entry name" value="HTH_LacI"/>
</dbReference>
<evidence type="ECO:0000256" key="2">
    <source>
        <dbReference type="ARBA" id="ARBA00023125"/>
    </source>
</evidence>
<evidence type="ECO:0000313" key="6">
    <source>
        <dbReference type="Proteomes" id="UP000028680"/>
    </source>
</evidence>
<proteinExistence type="predicted"/>
<evidence type="ECO:0000313" key="5">
    <source>
        <dbReference type="EMBL" id="AII87718.1"/>
    </source>
</evidence>
<dbReference type="CDD" id="cd06273">
    <property type="entry name" value="PBP1_LacI-like"/>
    <property type="match status" value="1"/>
</dbReference>
<sequence length="352" mass="37572">MQALTFIKSNKWEIIMRDSNRPSLEDVAALAGVSTASISRCINSPQKVAEPTRQRIQNAIETLGYVPHFGGRALARNRTNTIGAIIPTMDNAMFASGLQAFQETLSAAGVTLLVGSSNYDPDQEFDAIRSLLSQGADGLLLIGAARPEKTQAFLTQHAVPHVLAWCCPKTGHSPSVGFDNQKSGHDIAAHVLAHGHRKLAVICGLREGNDRATARVVGIKQAIASQSDAQLLGLEECKYSFEEAGAAFAQLLTGPEKASAVICGSDVLAVGALLQARKMGLRVPEDISITGFDDISLAQVTTPSLTTVRVPQHSMGRKAAEVLLALLNQEPGQNLRHELMTTIIDRGTLARI</sequence>
<keyword evidence="6" id="KW-1185">Reference proteome</keyword>
<reference evidence="5 6" key="1">
    <citation type="journal article" date="2014" name="ISME J.">
        <title>Adaptation of an abundant Roseobacter RCA organism to pelagic systems revealed by genomic and transcriptomic analyses.</title>
        <authorList>
            <person name="Voget S."/>
            <person name="Wemheuer B."/>
            <person name="Brinkhoff T."/>
            <person name="Vollmers J."/>
            <person name="Dietrich S."/>
            <person name="Giebel H.A."/>
            <person name="Beardsley C."/>
            <person name="Sardemann C."/>
            <person name="Bakenhus I."/>
            <person name="Billerbeck S."/>
            <person name="Daniel R."/>
            <person name="Simon M."/>
        </authorList>
    </citation>
    <scope>NUCLEOTIDE SEQUENCE [LARGE SCALE GENOMIC DNA]</scope>
    <source>
        <strain evidence="5 6">RCA23</strain>
    </source>
</reference>
<dbReference type="CDD" id="cd01392">
    <property type="entry name" value="HTH_LacI"/>
    <property type="match status" value="1"/>
</dbReference>
<dbReference type="Gene3D" id="1.10.260.40">
    <property type="entry name" value="lambda repressor-like DNA-binding domains"/>
    <property type="match status" value="1"/>
</dbReference>
<keyword evidence="3" id="KW-0804">Transcription</keyword>
<feature type="domain" description="HTH lacI-type" evidence="4">
    <location>
        <begin position="22"/>
        <end position="76"/>
    </location>
</feature>
<evidence type="ECO:0000256" key="3">
    <source>
        <dbReference type="ARBA" id="ARBA00023163"/>
    </source>
</evidence>
<dbReference type="Pfam" id="PF13377">
    <property type="entry name" value="Peripla_BP_3"/>
    <property type="match status" value="1"/>
</dbReference>
<protein>
    <submittedName>
        <fullName evidence="5">HTH-type transcriptional regulator, LacI family</fullName>
    </submittedName>
</protein>
<dbReference type="SUPFAM" id="SSF53822">
    <property type="entry name" value="Periplasmic binding protein-like I"/>
    <property type="match status" value="1"/>
</dbReference>
<dbReference type="GO" id="GO:0000976">
    <property type="term" value="F:transcription cis-regulatory region binding"/>
    <property type="evidence" value="ECO:0007669"/>
    <property type="project" value="TreeGrafter"/>
</dbReference>
<evidence type="ECO:0000259" key="4">
    <source>
        <dbReference type="PROSITE" id="PS50932"/>
    </source>
</evidence>
<dbReference type="SMART" id="SM00354">
    <property type="entry name" value="HTH_LACI"/>
    <property type="match status" value="1"/>
</dbReference>
<accession>A0AAN0RK70</accession>
<dbReference type="AlphaFoldDB" id="A0AAN0RK70"/>
<name>A0AAN0RK70_9RHOB</name>
<keyword evidence="2" id="KW-0238">DNA-binding</keyword>
<dbReference type="PROSITE" id="PS50932">
    <property type="entry name" value="HTH_LACI_2"/>
    <property type="match status" value="1"/>
</dbReference>
<organism evidence="5 6">
    <name type="scientific">Planktomarina temperata RCA23</name>
    <dbReference type="NCBI Taxonomy" id="666509"/>
    <lineage>
        <taxon>Bacteria</taxon>
        <taxon>Pseudomonadati</taxon>
        <taxon>Pseudomonadota</taxon>
        <taxon>Alphaproteobacteria</taxon>
        <taxon>Rhodobacterales</taxon>
        <taxon>Paracoccaceae</taxon>
        <taxon>Planktomarina</taxon>
    </lineage>
</organism>
<dbReference type="Pfam" id="PF00356">
    <property type="entry name" value="LacI"/>
    <property type="match status" value="1"/>
</dbReference>
<dbReference type="EMBL" id="CP003984">
    <property type="protein sequence ID" value="AII87718.1"/>
    <property type="molecule type" value="Genomic_DNA"/>
</dbReference>
<dbReference type="SUPFAM" id="SSF47413">
    <property type="entry name" value="lambda repressor-like DNA-binding domains"/>
    <property type="match status" value="1"/>
</dbReference>
<dbReference type="PANTHER" id="PTHR30146">
    <property type="entry name" value="LACI-RELATED TRANSCRIPTIONAL REPRESSOR"/>
    <property type="match status" value="1"/>
</dbReference>
<dbReference type="InterPro" id="IPR010982">
    <property type="entry name" value="Lambda_DNA-bd_dom_sf"/>
</dbReference>
<dbReference type="Gene3D" id="3.40.50.2300">
    <property type="match status" value="2"/>
</dbReference>
<gene>
    <name evidence="5" type="ORF">RCA23_c21940</name>
</gene>
<dbReference type="PANTHER" id="PTHR30146:SF109">
    <property type="entry name" value="HTH-TYPE TRANSCRIPTIONAL REGULATOR GALS"/>
    <property type="match status" value="1"/>
</dbReference>
<dbReference type="RefSeq" id="WP_236631353.1">
    <property type="nucleotide sequence ID" value="NZ_CP003984.1"/>
</dbReference>